<dbReference type="GO" id="GO:0005506">
    <property type="term" value="F:iron ion binding"/>
    <property type="evidence" value="ECO:0007669"/>
    <property type="project" value="InterPro"/>
</dbReference>
<sequence length="325" mass="34777">MWLVTGYQDVRAGLSDPRLSRDTRAAGHVIDGDIDGQALRGLPMGVAEPLLRTENAARLRRLAATVFTAERVEPLRPRIAGLAAELLAPLRNQRSVDLVAEVARPLPVLLTCGLLGLPMEDKTRSWTEVLLAVHERAGSSLRSHLRAVADSDLVEALAAVEATDDELLNLLAMLVVGGVEIAGGFVANAMSALLENPRRVALVRTEPALLPDLVADLVSGSDPLHVGTFRYTTESVRLGDTVIPAGEVVMLAGTDCPSDRREVGTVGHGVQYRIGALLGRVLAETVLELLVAEFPTVRLAVPAEQVPWQFTQLSRAVESLPVEVS</sequence>
<dbReference type="InterPro" id="IPR002397">
    <property type="entry name" value="Cyt_P450_B"/>
</dbReference>
<keyword evidence="3" id="KW-1185">Reference proteome</keyword>
<protein>
    <submittedName>
        <fullName evidence="2">Cytochrome P450</fullName>
    </submittedName>
</protein>
<evidence type="ECO:0000313" key="2">
    <source>
        <dbReference type="EMBL" id="MBB5894498.1"/>
    </source>
</evidence>
<comment type="similarity">
    <text evidence="1">Belongs to the cytochrome P450 family.</text>
</comment>
<proteinExistence type="inferred from homology"/>
<dbReference type="GO" id="GO:0020037">
    <property type="term" value="F:heme binding"/>
    <property type="evidence" value="ECO:0007669"/>
    <property type="project" value="InterPro"/>
</dbReference>
<dbReference type="Gene3D" id="1.10.630.10">
    <property type="entry name" value="Cytochrome P450"/>
    <property type="match status" value="2"/>
</dbReference>
<reference evidence="2 3" key="1">
    <citation type="submission" date="2020-08" db="EMBL/GenBank/DDBJ databases">
        <title>Sequencing the genomes of 1000 actinobacteria strains.</title>
        <authorList>
            <person name="Klenk H.-P."/>
        </authorList>
    </citation>
    <scope>NUCLEOTIDE SEQUENCE [LARGE SCALE GENOMIC DNA]</scope>
    <source>
        <strain evidence="2 3">DSM 43851</strain>
    </source>
</reference>
<dbReference type="PANTHER" id="PTHR46696:SF1">
    <property type="entry name" value="CYTOCHROME P450 YJIB-RELATED"/>
    <property type="match status" value="1"/>
</dbReference>
<dbReference type="Proteomes" id="UP000585638">
    <property type="component" value="Unassembled WGS sequence"/>
</dbReference>
<dbReference type="EMBL" id="JACHIR010000001">
    <property type="protein sequence ID" value="MBB5894498.1"/>
    <property type="molecule type" value="Genomic_DNA"/>
</dbReference>
<dbReference type="SUPFAM" id="SSF48264">
    <property type="entry name" value="Cytochrome P450"/>
    <property type="match status" value="1"/>
</dbReference>
<dbReference type="InterPro" id="IPR036396">
    <property type="entry name" value="Cyt_P450_sf"/>
</dbReference>
<dbReference type="GO" id="GO:0004497">
    <property type="term" value="F:monooxygenase activity"/>
    <property type="evidence" value="ECO:0007669"/>
    <property type="project" value="InterPro"/>
</dbReference>
<name>A0A7W9KLJ6_9PSEU</name>
<dbReference type="GO" id="GO:0016705">
    <property type="term" value="F:oxidoreductase activity, acting on paired donors, with incorporation or reduction of molecular oxygen"/>
    <property type="evidence" value="ECO:0007669"/>
    <property type="project" value="InterPro"/>
</dbReference>
<dbReference type="PRINTS" id="PR00359">
    <property type="entry name" value="BP450"/>
</dbReference>
<dbReference type="AlphaFoldDB" id="A0A7W9KLJ6"/>
<gene>
    <name evidence="2" type="ORF">BJ998_005694</name>
</gene>
<evidence type="ECO:0000256" key="1">
    <source>
        <dbReference type="ARBA" id="ARBA00010617"/>
    </source>
</evidence>
<accession>A0A7W9KLJ6</accession>
<evidence type="ECO:0000313" key="3">
    <source>
        <dbReference type="Proteomes" id="UP000585638"/>
    </source>
</evidence>
<dbReference type="PANTHER" id="PTHR46696">
    <property type="entry name" value="P450, PUTATIVE (EUROFUNG)-RELATED"/>
    <property type="match status" value="1"/>
</dbReference>
<dbReference type="RefSeq" id="WP_184866416.1">
    <property type="nucleotide sequence ID" value="NZ_JACHIR010000001.1"/>
</dbReference>
<organism evidence="2 3">
    <name type="scientific">Kutzneria kofuensis</name>
    <dbReference type="NCBI Taxonomy" id="103725"/>
    <lineage>
        <taxon>Bacteria</taxon>
        <taxon>Bacillati</taxon>
        <taxon>Actinomycetota</taxon>
        <taxon>Actinomycetes</taxon>
        <taxon>Pseudonocardiales</taxon>
        <taxon>Pseudonocardiaceae</taxon>
        <taxon>Kutzneria</taxon>
    </lineage>
</organism>
<comment type="caution">
    <text evidence="2">The sequence shown here is derived from an EMBL/GenBank/DDBJ whole genome shotgun (WGS) entry which is preliminary data.</text>
</comment>